<sequence>MIVWTLGAQEDARRIALEVHHQSPSAGRKVVEDFALAAERLSDFPQMGMRADEEGHRTLLILRGRYRVNYRLSGDCLFILGLSRGGQP</sequence>
<dbReference type="OrthoDB" id="121597at2"/>
<gene>
    <name evidence="2" type="ORF">EXY23_14485</name>
</gene>
<dbReference type="Gene3D" id="3.30.2310.20">
    <property type="entry name" value="RelE-like"/>
    <property type="match status" value="1"/>
</dbReference>
<comment type="caution">
    <text evidence="2">The sequence shown here is derived from an EMBL/GenBank/DDBJ whole genome shotgun (WGS) entry which is preliminary data.</text>
</comment>
<proteinExistence type="predicted"/>
<dbReference type="InterPro" id="IPR035093">
    <property type="entry name" value="RelE/ParE_toxin_dom_sf"/>
</dbReference>
<organism evidence="2 3">
    <name type="scientific">Roseicella aquatilis</name>
    <dbReference type="NCBI Taxonomy" id="2527868"/>
    <lineage>
        <taxon>Bacteria</taxon>
        <taxon>Pseudomonadati</taxon>
        <taxon>Pseudomonadota</taxon>
        <taxon>Alphaproteobacteria</taxon>
        <taxon>Acetobacterales</taxon>
        <taxon>Roseomonadaceae</taxon>
        <taxon>Roseicella</taxon>
    </lineage>
</organism>
<dbReference type="AlphaFoldDB" id="A0A4R4DJT9"/>
<evidence type="ECO:0000313" key="3">
    <source>
        <dbReference type="Proteomes" id="UP000295023"/>
    </source>
</evidence>
<evidence type="ECO:0000313" key="2">
    <source>
        <dbReference type="EMBL" id="TCZ59813.1"/>
    </source>
</evidence>
<keyword evidence="3" id="KW-1185">Reference proteome</keyword>
<dbReference type="Proteomes" id="UP000295023">
    <property type="component" value="Unassembled WGS sequence"/>
</dbReference>
<dbReference type="RefSeq" id="WP_132290506.1">
    <property type="nucleotide sequence ID" value="NZ_SKBM01000013.1"/>
</dbReference>
<reference evidence="2 3" key="1">
    <citation type="submission" date="2019-03" db="EMBL/GenBank/DDBJ databases">
        <title>Paracraurococcus aquatilis NE82 genome sequence.</title>
        <authorList>
            <person name="Zhao Y."/>
            <person name="Du Z."/>
        </authorList>
    </citation>
    <scope>NUCLEOTIDE SEQUENCE [LARGE SCALE GENOMIC DNA]</scope>
    <source>
        <strain evidence="2 3">NE82</strain>
    </source>
</reference>
<accession>A0A4R4DJT9</accession>
<keyword evidence="1" id="KW-1277">Toxin-antitoxin system</keyword>
<dbReference type="InterPro" id="IPR007712">
    <property type="entry name" value="RelE/ParE_toxin"/>
</dbReference>
<evidence type="ECO:0000256" key="1">
    <source>
        <dbReference type="ARBA" id="ARBA00022649"/>
    </source>
</evidence>
<dbReference type="EMBL" id="SKBM01000013">
    <property type="protein sequence ID" value="TCZ59813.1"/>
    <property type="molecule type" value="Genomic_DNA"/>
</dbReference>
<dbReference type="Pfam" id="PF05016">
    <property type="entry name" value="ParE_toxin"/>
    <property type="match status" value="1"/>
</dbReference>
<name>A0A4R4DJT9_9PROT</name>
<protein>
    <submittedName>
        <fullName evidence="2">Type II toxin-antitoxin system RelE/ParE family toxin</fullName>
    </submittedName>
</protein>